<evidence type="ECO:0000259" key="2">
    <source>
        <dbReference type="PROSITE" id="PS50164"/>
    </source>
</evidence>
<feature type="domain" description="GIY-YIG" evidence="2">
    <location>
        <begin position="4"/>
        <end position="82"/>
    </location>
</feature>
<dbReference type="AlphaFoldDB" id="A0A5M6D8Q7"/>
<dbReference type="InterPro" id="IPR000305">
    <property type="entry name" value="GIY-YIG_endonuc"/>
</dbReference>
<comment type="caution">
    <text evidence="3">The sequence shown here is derived from an EMBL/GenBank/DDBJ whole genome shotgun (WGS) entry which is preliminary data.</text>
</comment>
<dbReference type="PANTHER" id="PTHR34477:SF5">
    <property type="entry name" value="BSL5627 PROTEIN"/>
    <property type="match status" value="1"/>
</dbReference>
<dbReference type="PROSITE" id="PS50164">
    <property type="entry name" value="GIY_YIG"/>
    <property type="match status" value="1"/>
</dbReference>
<reference evidence="3 4" key="1">
    <citation type="submission" date="2019-09" db="EMBL/GenBank/DDBJ databases">
        <title>Genome sequence and assembly of Adhaeribacter sp.</title>
        <authorList>
            <person name="Chhetri G."/>
        </authorList>
    </citation>
    <scope>NUCLEOTIDE SEQUENCE [LARGE SCALE GENOMIC DNA]</scope>
    <source>
        <strain evidence="3 4">DK36</strain>
    </source>
</reference>
<name>A0A5M6D8Q7_9BACT</name>
<gene>
    <name evidence="3" type="ORF">F0145_17435</name>
</gene>
<proteinExistence type="inferred from homology"/>
<dbReference type="Pfam" id="PF01541">
    <property type="entry name" value="GIY-YIG"/>
    <property type="match status" value="1"/>
</dbReference>
<dbReference type="PANTHER" id="PTHR34477">
    <property type="entry name" value="UPF0213 PROTEIN YHBQ"/>
    <property type="match status" value="1"/>
</dbReference>
<dbReference type="EMBL" id="VWSF01000015">
    <property type="protein sequence ID" value="KAA5543006.1"/>
    <property type="molecule type" value="Genomic_DNA"/>
</dbReference>
<evidence type="ECO:0000313" key="4">
    <source>
        <dbReference type="Proteomes" id="UP000323426"/>
    </source>
</evidence>
<dbReference type="InterPro" id="IPR035901">
    <property type="entry name" value="GIY-YIG_endonuc_sf"/>
</dbReference>
<dbReference type="InterPro" id="IPR050190">
    <property type="entry name" value="UPF0213_domain"/>
</dbReference>
<evidence type="ECO:0000313" key="3">
    <source>
        <dbReference type="EMBL" id="KAA5543006.1"/>
    </source>
</evidence>
<dbReference type="SUPFAM" id="SSF82771">
    <property type="entry name" value="GIY-YIG endonuclease"/>
    <property type="match status" value="1"/>
</dbReference>
<organism evidence="3 4">
    <name type="scientific">Adhaeribacter rhizoryzae</name>
    <dbReference type="NCBI Taxonomy" id="2607907"/>
    <lineage>
        <taxon>Bacteria</taxon>
        <taxon>Pseudomonadati</taxon>
        <taxon>Bacteroidota</taxon>
        <taxon>Cytophagia</taxon>
        <taxon>Cytophagales</taxon>
        <taxon>Hymenobacteraceae</taxon>
        <taxon>Adhaeribacter</taxon>
    </lineage>
</organism>
<comment type="similarity">
    <text evidence="1">Belongs to the UPF0213 family.</text>
</comment>
<keyword evidence="4" id="KW-1185">Reference proteome</keyword>
<accession>A0A5M6D8Q7</accession>
<dbReference type="Gene3D" id="3.40.1440.10">
    <property type="entry name" value="GIY-YIG endonuclease"/>
    <property type="match status" value="1"/>
</dbReference>
<protein>
    <submittedName>
        <fullName evidence="3">GIY-YIG nuclease family protein</fullName>
    </submittedName>
</protein>
<sequence length="100" mass="11742">MLKGNYFVYITSNPKKTVLYTGVTNDLPTRLQQHFENKGNSSTFAGKFYCYKLLYYERYSDVNIAIDREKEIKDISRDKKLELIKLINPYLDFLVVSGLE</sequence>
<dbReference type="Proteomes" id="UP000323426">
    <property type="component" value="Unassembled WGS sequence"/>
</dbReference>
<evidence type="ECO:0000256" key="1">
    <source>
        <dbReference type="ARBA" id="ARBA00007435"/>
    </source>
</evidence>